<dbReference type="SUPFAM" id="SSF57845">
    <property type="entry name" value="B-box zinc-binding domain"/>
    <property type="match status" value="1"/>
</dbReference>
<proteinExistence type="predicted"/>
<feature type="domain" description="DOC" evidence="8">
    <location>
        <begin position="332"/>
        <end position="506"/>
    </location>
</feature>
<evidence type="ECO:0000256" key="1">
    <source>
        <dbReference type="ARBA" id="ARBA00022723"/>
    </source>
</evidence>
<evidence type="ECO:0000259" key="8">
    <source>
        <dbReference type="PROSITE" id="PS51284"/>
    </source>
</evidence>
<dbReference type="AlphaFoldDB" id="A0A8J9W0C3"/>
<dbReference type="PANTHER" id="PTHR24099:SF16">
    <property type="entry name" value="E3 UBIQUITIN-PROTEIN LIGASE MIDLINE-1-LIKE ISOFORM X1"/>
    <property type="match status" value="1"/>
</dbReference>
<dbReference type="InterPro" id="IPR001841">
    <property type="entry name" value="Znf_RING"/>
</dbReference>
<keyword evidence="10" id="KW-1185">Reference proteome</keyword>
<gene>
    <name evidence="9" type="primary">MID1</name>
    <name evidence="9" type="ORF">BLAG_LOCUS1919</name>
</gene>
<dbReference type="InterPro" id="IPR013083">
    <property type="entry name" value="Znf_RING/FYVE/PHD"/>
</dbReference>
<reference evidence="9" key="1">
    <citation type="submission" date="2022-01" db="EMBL/GenBank/DDBJ databases">
        <authorList>
            <person name="Braso-Vives M."/>
        </authorList>
    </citation>
    <scope>NUCLEOTIDE SEQUENCE</scope>
</reference>
<feature type="domain" description="B box-type" evidence="7">
    <location>
        <begin position="173"/>
        <end position="215"/>
    </location>
</feature>
<dbReference type="Gene3D" id="3.30.40.10">
    <property type="entry name" value="Zinc/RING finger domain, C3HC4 (zinc finger)"/>
    <property type="match status" value="1"/>
</dbReference>
<dbReference type="InterPro" id="IPR027370">
    <property type="entry name" value="Znf-RING_euk"/>
</dbReference>
<dbReference type="Gene3D" id="4.10.830.40">
    <property type="match status" value="1"/>
</dbReference>
<dbReference type="PROSITE" id="PS50089">
    <property type="entry name" value="ZF_RING_2"/>
    <property type="match status" value="1"/>
</dbReference>
<dbReference type="PROSITE" id="PS50119">
    <property type="entry name" value="ZF_BBOX"/>
    <property type="match status" value="1"/>
</dbReference>
<dbReference type="InterPro" id="IPR050617">
    <property type="entry name" value="E3_ligase_FN3/SPRY"/>
</dbReference>
<protein>
    <submittedName>
        <fullName evidence="9">MID1 protein</fullName>
    </submittedName>
</protein>
<keyword evidence="3" id="KW-0862">Zinc</keyword>
<dbReference type="InterPro" id="IPR000315">
    <property type="entry name" value="Znf_B-box"/>
</dbReference>
<dbReference type="SUPFAM" id="SSF57850">
    <property type="entry name" value="RING/U-box"/>
    <property type="match status" value="1"/>
</dbReference>
<dbReference type="OrthoDB" id="295536at2759"/>
<dbReference type="SMART" id="SM00184">
    <property type="entry name" value="RING"/>
    <property type="match status" value="2"/>
</dbReference>
<keyword evidence="1" id="KW-0479">Metal-binding</keyword>
<dbReference type="Pfam" id="PF22586">
    <property type="entry name" value="ANCHR-like_BBOX"/>
    <property type="match status" value="1"/>
</dbReference>
<name>A0A8J9W0C3_BRALA</name>
<dbReference type="SUPFAM" id="SSF49785">
    <property type="entry name" value="Galactose-binding domain-like"/>
    <property type="match status" value="1"/>
</dbReference>
<organism evidence="9 10">
    <name type="scientific">Branchiostoma lanceolatum</name>
    <name type="common">Common lancelet</name>
    <name type="synonym">Amphioxus lanceolatum</name>
    <dbReference type="NCBI Taxonomy" id="7740"/>
    <lineage>
        <taxon>Eukaryota</taxon>
        <taxon>Metazoa</taxon>
        <taxon>Chordata</taxon>
        <taxon>Cephalochordata</taxon>
        <taxon>Leptocardii</taxon>
        <taxon>Amphioxiformes</taxon>
        <taxon>Branchiostomatidae</taxon>
        <taxon>Branchiostoma</taxon>
    </lineage>
</organism>
<dbReference type="SMART" id="SM00336">
    <property type="entry name" value="BBOX"/>
    <property type="match status" value="2"/>
</dbReference>
<dbReference type="Pfam" id="PF13445">
    <property type="entry name" value="zf-RING_UBOX"/>
    <property type="match status" value="1"/>
</dbReference>
<dbReference type="Gene3D" id="3.30.160.60">
    <property type="entry name" value="Classic Zinc Finger"/>
    <property type="match status" value="1"/>
</dbReference>
<accession>A0A8J9W0C3</accession>
<dbReference type="PANTHER" id="PTHR24099">
    <property type="entry name" value="E3 UBIQUITIN-PROTEIN LIGASE TRIM36-RELATED"/>
    <property type="match status" value="1"/>
</dbReference>
<evidence type="ECO:0000313" key="9">
    <source>
        <dbReference type="EMBL" id="CAH1233048.1"/>
    </source>
</evidence>
<sequence length="506" mass="57009">MEALESELTCPVCLELFEEPLLLPCLHSMCRKCTEMLDTATKKAARKKKALNEGGAAAWKREPPRQPKGGAKLCCPTCRTEVPLDERGVDGLSRNMVLQNIVDRFRDARDKEKHDTAPPCQLCEGNARPTVKVCINCDVAYCEACLSTFHPARGPLAKHTLVTPGQYKGKAEAKVVMCAEHADEKVNMYCKVDEMPVCALCMMVGKHKGHQGAALSDAYKEKKDVLIEEVSALKDRNKEISQFVTAMHETCSKVQEEEKKLKLLKEEITKKEKHLQEAQSVVAYVEEVLKEKDQSCFLQAVKSTRERVKKSHDRDHLAAPADWEFKGFDFSGEAEALMAMDLSELVTSWHQCVQELSASSQGARGGRYSYQHYQWATNNLVDGQLDTYWRSDNDHEAQHWLQLQLRPGFQARTLRLSLVPQPAPEVWTENNKPVKVTVLTGDDFKNMTVLETVHVGKEQREIPVNIEAAKSFLKLKFCMKTPSYCIVSQLSIVASKPKANGFGYRY</sequence>
<dbReference type="InterPro" id="IPR008979">
    <property type="entry name" value="Galactose-bd-like_sf"/>
</dbReference>
<dbReference type="Proteomes" id="UP000838412">
    <property type="component" value="Chromosome 1"/>
</dbReference>
<dbReference type="Gene3D" id="2.60.120.260">
    <property type="entry name" value="Galactose-binding domain-like"/>
    <property type="match status" value="1"/>
</dbReference>
<evidence type="ECO:0000259" key="7">
    <source>
        <dbReference type="PROSITE" id="PS50119"/>
    </source>
</evidence>
<dbReference type="EMBL" id="OV696686">
    <property type="protein sequence ID" value="CAH1233048.1"/>
    <property type="molecule type" value="Genomic_DNA"/>
</dbReference>
<dbReference type="Pfam" id="PF00643">
    <property type="entry name" value="zf-B_box"/>
    <property type="match status" value="1"/>
</dbReference>
<keyword evidence="2 4" id="KW-0863">Zinc-finger</keyword>
<evidence type="ECO:0000256" key="5">
    <source>
        <dbReference type="SAM" id="Coils"/>
    </source>
</evidence>
<evidence type="ECO:0000313" key="10">
    <source>
        <dbReference type="Proteomes" id="UP000838412"/>
    </source>
</evidence>
<feature type="domain" description="RING-type" evidence="6">
    <location>
        <begin position="10"/>
        <end position="79"/>
    </location>
</feature>
<keyword evidence="5" id="KW-0175">Coiled coil</keyword>
<feature type="coiled-coil region" evidence="5">
    <location>
        <begin position="216"/>
        <end position="281"/>
    </location>
</feature>
<dbReference type="PROSITE" id="PS51284">
    <property type="entry name" value="DOC"/>
    <property type="match status" value="1"/>
</dbReference>
<dbReference type="InterPro" id="IPR004939">
    <property type="entry name" value="APC_su10/DOC_dom"/>
</dbReference>
<evidence type="ECO:0000256" key="4">
    <source>
        <dbReference type="PROSITE-ProRule" id="PRU00024"/>
    </source>
</evidence>
<dbReference type="GO" id="GO:0008270">
    <property type="term" value="F:zinc ion binding"/>
    <property type="evidence" value="ECO:0007669"/>
    <property type="project" value="UniProtKB-KW"/>
</dbReference>
<evidence type="ECO:0000256" key="3">
    <source>
        <dbReference type="ARBA" id="ARBA00022833"/>
    </source>
</evidence>
<evidence type="ECO:0000259" key="6">
    <source>
        <dbReference type="PROSITE" id="PS50089"/>
    </source>
</evidence>
<evidence type="ECO:0000256" key="2">
    <source>
        <dbReference type="ARBA" id="ARBA00022771"/>
    </source>
</evidence>